<dbReference type="Proteomes" id="UP000735874">
    <property type="component" value="Unassembled WGS sequence"/>
</dbReference>
<feature type="domain" description="C3H1-type" evidence="4">
    <location>
        <begin position="833"/>
        <end position="861"/>
    </location>
</feature>
<feature type="compositionally biased region" description="Low complexity" evidence="3">
    <location>
        <begin position="376"/>
        <end position="404"/>
    </location>
</feature>
<dbReference type="GO" id="GO:0000785">
    <property type="term" value="C:chromatin"/>
    <property type="evidence" value="ECO:0007669"/>
    <property type="project" value="TreeGrafter"/>
</dbReference>
<feature type="region of interest" description="Disordered" evidence="3">
    <location>
        <begin position="642"/>
        <end position="703"/>
    </location>
</feature>
<accession>A0A8T1IXJ8</accession>
<reference evidence="8" key="1">
    <citation type="submission" date="2018-05" db="EMBL/GenBank/DDBJ databases">
        <title>Effector identification in a new, highly contiguous assembly of the strawberry crown rot pathogen Phytophthora cactorum.</title>
        <authorList>
            <person name="Armitage A.D."/>
            <person name="Nellist C.F."/>
            <person name="Bates H."/>
            <person name="Vickerstaff R.J."/>
            <person name="Harrison R.J."/>
        </authorList>
    </citation>
    <scope>NUCLEOTIDE SEQUENCE</scope>
    <source>
        <strain evidence="6">15-7</strain>
        <strain evidence="7">4032</strain>
        <strain evidence="8">P421</strain>
    </source>
</reference>
<feature type="zinc finger region" description="C3H1-type" evidence="2">
    <location>
        <begin position="833"/>
        <end position="861"/>
    </location>
</feature>
<evidence type="ECO:0008006" key="10">
    <source>
        <dbReference type="Google" id="ProtNLM"/>
    </source>
</evidence>
<feature type="compositionally biased region" description="Low complexity" evidence="3">
    <location>
        <begin position="470"/>
        <end position="484"/>
    </location>
</feature>
<dbReference type="Pfam" id="PF08711">
    <property type="entry name" value="Med26"/>
    <property type="match status" value="1"/>
</dbReference>
<dbReference type="PROSITE" id="PS50103">
    <property type="entry name" value="ZF_C3H1"/>
    <property type="match status" value="1"/>
</dbReference>
<evidence type="ECO:0000313" key="8">
    <source>
        <dbReference type="EMBL" id="KAG3228746.1"/>
    </source>
</evidence>
<comment type="subcellular location">
    <subcellularLocation>
        <location evidence="1">Nucleus</location>
    </subcellularLocation>
</comment>
<sequence>MLTVEPVAVFFPLSPREKRQETSHTFSQRARNTAIYKKRNRVEKRERLGWLFLPFAAVFFSQPSASPPPSLCVGRLFPLHSDSPSAQFIWWSLSLCVVLLSGPERHSAHLLTNTLFKTMNVNMERSSFTSLLDNAQFGGAFQQHPSHQATPAFGLQGMVSQPMSMGAPQFIKQQPVEQAPTPAPVKLPADQSVPNVLQNMTSRSNSSKLTPSSAEASLLSLVDGELRVSSISNLPIFLKVLPRCKTEPEQTLGLVVLRATSTASDAKLSHACAGTFEKSGGLRLARAWVESAVTWQHNDLLVLLLEVLQTLPLQLTSITEARINEPIVKLRKNARDERVKRAAQDLLKFWRSKFTEKEKSSPPPSAPKEKTHDSSKPSSSTAAAAKSTPSTTSTAAKPVPVKQPKVLKKRSIKRLERLPFGGGSAVSKSSDLIGNLMQRKSANDAAAAKKKSKSVDTTSNKSDNVKMEETPSTSSNESSSTTSSVDDTLSIPLPTIQSFKAAATSSSSTKVRKSIRWADESGEELVKVKLIESWRDLVPYDPRHEDQSFKDAKLREHANERHALLAQHHKVPPAVAASHSREWTMPAFIRLPEAVATRVNSNAVTDEMHVQDSRRRHVDEYEVLAGEMPIQSPKEWERVNEPHRGPPLEIPLSDVVESEPSNQPLPTSMAPPTSEGYPPGGYGYGQRGFNDRSEYSARQEPEADRKLREALGPLQENTVALLMDNPDVVRQVLEEAQRHGNHIPDARVFEIVDQYCRGRYQAPPNAGGPPAYSPYGSQQQYGEMGPGANYDRQYQQQYPPQQGPFMTGKRKADVMGAPQNSMMPDAKRPSKKNRGTLPCRFFASPMGCKHGGNCHYAHVQPAPANGPELSGIYNNNGPMMGGRGGAGPLMGGRGPGPMERYGPGPGHHMRGGR</sequence>
<organism evidence="8 9">
    <name type="scientific">Phytophthora cactorum</name>
    <dbReference type="NCBI Taxonomy" id="29920"/>
    <lineage>
        <taxon>Eukaryota</taxon>
        <taxon>Sar</taxon>
        <taxon>Stramenopiles</taxon>
        <taxon>Oomycota</taxon>
        <taxon>Peronosporomycetes</taxon>
        <taxon>Peronosporales</taxon>
        <taxon>Peronosporaceae</taxon>
        <taxon>Phytophthora</taxon>
    </lineage>
</organism>
<feature type="region of interest" description="Disordered" evidence="3">
    <location>
        <begin position="354"/>
        <end position="410"/>
    </location>
</feature>
<dbReference type="GO" id="GO:0072357">
    <property type="term" value="C:PTW/PP1 phosphatase complex"/>
    <property type="evidence" value="ECO:0007669"/>
    <property type="project" value="TreeGrafter"/>
</dbReference>
<dbReference type="SUPFAM" id="SSF47676">
    <property type="entry name" value="Conserved domain common to transcription factors TFIIS, elongin A, CRSP70"/>
    <property type="match status" value="1"/>
</dbReference>
<dbReference type="VEuPathDB" id="FungiDB:PC110_g3225"/>
<feature type="compositionally biased region" description="Basic and acidic residues" evidence="3">
    <location>
        <begin position="689"/>
        <end position="703"/>
    </location>
</feature>
<evidence type="ECO:0000256" key="3">
    <source>
        <dbReference type="SAM" id="MobiDB-lite"/>
    </source>
</evidence>
<dbReference type="GO" id="GO:0008157">
    <property type="term" value="F:protein phosphatase 1 binding"/>
    <property type="evidence" value="ECO:0007669"/>
    <property type="project" value="TreeGrafter"/>
</dbReference>
<dbReference type="EMBL" id="RCMV01000011">
    <property type="protein sequence ID" value="KAG3228746.1"/>
    <property type="molecule type" value="Genomic_DNA"/>
</dbReference>
<proteinExistence type="predicted"/>
<evidence type="ECO:0000313" key="6">
    <source>
        <dbReference type="EMBL" id="KAG2869024.1"/>
    </source>
</evidence>
<feature type="domain" description="TFIIS N-terminal" evidence="5">
    <location>
        <begin position="283"/>
        <end position="357"/>
    </location>
</feature>
<evidence type="ECO:0000313" key="7">
    <source>
        <dbReference type="EMBL" id="KAG2944337.1"/>
    </source>
</evidence>
<evidence type="ECO:0000256" key="1">
    <source>
        <dbReference type="PROSITE-ProRule" id="PRU00649"/>
    </source>
</evidence>
<evidence type="ECO:0000313" key="9">
    <source>
        <dbReference type="Proteomes" id="UP000760860"/>
    </source>
</evidence>
<dbReference type="PANTHER" id="PTHR46557:SF1">
    <property type="entry name" value="SERINE_THREONINE-PROTEIN PHOSPHATASE 1 REGULATORY SUBUNIT 10"/>
    <property type="match status" value="1"/>
</dbReference>
<gene>
    <name evidence="6" type="ORF">PC113_g530</name>
    <name evidence="7" type="ORF">PC115_g410</name>
    <name evidence="8" type="ORF">PC129_g768</name>
</gene>
<keyword evidence="2" id="KW-0862">Zinc</keyword>
<feature type="region of interest" description="Disordered" evidence="3">
    <location>
        <begin position="440"/>
        <end position="489"/>
    </location>
</feature>
<dbReference type="GO" id="GO:0005634">
    <property type="term" value="C:nucleus"/>
    <property type="evidence" value="ECO:0007669"/>
    <property type="project" value="UniProtKB-SubCell"/>
</dbReference>
<dbReference type="InterPro" id="IPR035441">
    <property type="entry name" value="TFIIS/LEDGF_dom_sf"/>
</dbReference>
<dbReference type="PROSITE" id="PS51319">
    <property type="entry name" value="TFIIS_N"/>
    <property type="match status" value="1"/>
</dbReference>
<dbReference type="EMBL" id="RCMG01000005">
    <property type="protein sequence ID" value="KAG2869024.1"/>
    <property type="molecule type" value="Genomic_DNA"/>
</dbReference>
<evidence type="ECO:0000259" key="5">
    <source>
        <dbReference type="PROSITE" id="PS51319"/>
    </source>
</evidence>
<keyword evidence="2" id="KW-0863">Zinc-finger</keyword>
<evidence type="ECO:0000259" key="4">
    <source>
        <dbReference type="PROSITE" id="PS50103"/>
    </source>
</evidence>
<keyword evidence="2" id="KW-0479">Metal-binding</keyword>
<keyword evidence="1" id="KW-0539">Nucleus</keyword>
<dbReference type="InterPro" id="IPR017923">
    <property type="entry name" value="TFIIS_N"/>
</dbReference>
<dbReference type="AlphaFoldDB" id="A0A8T1IXJ8"/>
<dbReference type="InterPro" id="IPR000571">
    <property type="entry name" value="Znf_CCCH"/>
</dbReference>
<comment type="caution">
    <text evidence="8">The sequence shown here is derived from an EMBL/GenBank/DDBJ whole genome shotgun (WGS) entry which is preliminary data.</text>
</comment>
<dbReference type="Gene3D" id="1.20.930.10">
    <property type="entry name" value="Conserved domain common to transcription factors TFIIS, elongin A, CRSP70"/>
    <property type="match status" value="1"/>
</dbReference>
<dbReference type="EMBL" id="RCMI01000004">
    <property type="protein sequence ID" value="KAG2944337.1"/>
    <property type="molecule type" value="Genomic_DNA"/>
</dbReference>
<dbReference type="Proteomes" id="UP000760860">
    <property type="component" value="Unassembled WGS sequence"/>
</dbReference>
<name>A0A8T1IXJ8_9STRA</name>
<evidence type="ECO:0000256" key="2">
    <source>
        <dbReference type="PROSITE-ProRule" id="PRU00723"/>
    </source>
</evidence>
<protein>
    <recommendedName>
        <fullName evidence="10">Serine/threonine-protein phosphatase 1 regulatory subunit 10</fullName>
    </recommendedName>
</protein>
<dbReference type="GO" id="GO:0008270">
    <property type="term" value="F:zinc ion binding"/>
    <property type="evidence" value="ECO:0007669"/>
    <property type="project" value="UniProtKB-KW"/>
</dbReference>
<dbReference type="PANTHER" id="PTHR46557">
    <property type="entry name" value="SERINE/THREONINE-PROTEIN PHOSPHATASE 1 REGULATORY SUBUNIT 10-RELATED"/>
    <property type="match status" value="1"/>
</dbReference>
<dbReference type="Proteomes" id="UP000774804">
    <property type="component" value="Unassembled WGS sequence"/>
</dbReference>